<name>A0ABD4W9W9_BIFPS</name>
<reference evidence="3 4" key="1">
    <citation type="submission" date="2023-01" db="EMBL/GenBank/DDBJ databases">
        <title>Human gut microbiome strain richness.</title>
        <authorList>
            <person name="Chen-Liaw A."/>
        </authorList>
    </citation>
    <scope>NUCLEOTIDE SEQUENCE [LARGE SCALE GENOMIC DNA]</scope>
    <source>
        <strain evidence="3 4">RTP21311st1_C8_RTP21311_201001</strain>
    </source>
</reference>
<dbReference type="AlphaFoldDB" id="A0ABD4W9W9"/>
<dbReference type="Pfam" id="PF13276">
    <property type="entry name" value="HTH_21"/>
    <property type="match status" value="1"/>
</dbReference>
<protein>
    <submittedName>
        <fullName evidence="3">IS3 family transposase</fullName>
    </submittedName>
</protein>
<feature type="compositionally biased region" description="Basic and acidic residues" evidence="1">
    <location>
        <begin position="112"/>
        <end position="128"/>
    </location>
</feature>
<organism evidence="3 4">
    <name type="scientific">Bifidobacterium pseudocatenulatum</name>
    <dbReference type="NCBI Taxonomy" id="28026"/>
    <lineage>
        <taxon>Bacteria</taxon>
        <taxon>Bacillati</taxon>
        <taxon>Actinomycetota</taxon>
        <taxon>Actinomycetes</taxon>
        <taxon>Bifidobacteriales</taxon>
        <taxon>Bifidobacteriaceae</taxon>
        <taxon>Bifidobacterium</taxon>
    </lineage>
</organism>
<sequence>MTGHLGTERVDPIAGDVRAVRRDSRGRYGARKIKAALERKGVTASRRRIGGIMHEQGMTSAYTRRRFKPHGTRVNEAKLANLLDREFDGYAPHAHLASDLTYVRVGGQAAEEGARVPEPLHHDRAAEA</sequence>
<evidence type="ECO:0000259" key="2">
    <source>
        <dbReference type="Pfam" id="PF13276"/>
    </source>
</evidence>
<evidence type="ECO:0000313" key="4">
    <source>
        <dbReference type="Proteomes" id="UP001212008"/>
    </source>
</evidence>
<feature type="region of interest" description="Disordered" evidence="1">
    <location>
        <begin position="109"/>
        <end position="128"/>
    </location>
</feature>
<proteinExistence type="predicted"/>
<dbReference type="Proteomes" id="UP001212008">
    <property type="component" value="Unassembled WGS sequence"/>
</dbReference>
<comment type="caution">
    <text evidence="3">The sequence shown here is derived from an EMBL/GenBank/DDBJ whole genome shotgun (WGS) entry which is preliminary data.</text>
</comment>
<gene>
    <name evidence="3" type="ORF">PMN70_09225</name>
</gene>
<dbReference type="RefSeq" id="WP_229031185.1">
    <property type="nucleotide sequence ID" value="NZ_JAQEQD010000009.1"/>
</dbReference>
<accession>A0ABD4W9W9</accession>
<evidence type="ECO:0000313" key="3">
    <source>
        <dbReference type="EMBL" id="MDB6492360.1"/>
    </source>
</evidence>
<dbReference type="InterPro" id="IPR025948">
    <property type="entry name" value="HTH-like_dom"/>
</dbReference>
<dbReference type="EMBL" id="JAQKRA010000010">
    <property type="protein sequence ID" value="MDB6492360.1"/>
    <property type="molecule type" value="Genomic_DNA"/>
</dbReference>
<dbReference type="PANTHER" id="PTHR46889:SF4">
    <property type="entry name" value="TRANSPOSASE INSO FOR INSERTION SEQUENCE ELEMENT IS911B-RELATED"/>
    <property type="match status" value="1"/>
</dbReference>
<dbReference type="PANTHER" id="PTHR46889">
    <property type="entry name" value="TRANSPOSASE INSF FOR INSERTION SEQUENCE IS3B-RELATED"/>
    <property type="match status" value="1"/>
</dbReference>
<dbReference type="InterPro" id="IPR050900">
    <property type="entry name" value="Transposase_IS3/IS150/IS904"/>
</dbReference>
<feature type="domain" description="HTH-like" evidence="2">
    <location>
        <begin position="14"/>
        <end position="66"/>
    </location>
</feature>
<evidence type="ECO:0000256" key="1">
    <source>
        <dbReference type="SAM" id="MobiDB-lite"/>
    </source>
</evidence>